<comment type="caution">
    <text evidence="1">The sequence shown here is derived from an EMBL/GenBank/DDBJ whole genome shotgun (WGS) entry which is preliminary data.</text>
</comment>
<protein>
    <submittedName>
        <fullName evidence="1">DUF938 domain-containing protein</fullName>
    </submittedName>
</protein>
<dbReference type="PANTHER" id="PTHR20974">
    <property type="entry name" value="UPF0585 PROTEIN CG18661"/>
    <property type="match status" value="1"/>
</dbReference>
<dbReference type="PANTHER" id="PTHR20974:SF0">
    <property type="entry name" value="UPF0585 PROTEIN CG18661"/>
    <property type="match status" value="1"/>
</dbReference>
<name>A0ABR6Y9H0_9BURK</name>
<reference evidence="1 2" key="1">
    <citation type="submission" date="2020-08" db="EMBL/GenBank/DDBJ databases">
        <title>Novel species isolated from subtropical streams in China.</title>
        <authorList>
            <person name="Lu H."/>
        </authorList>
    </citation>
    <scope>NUCLEOTIDE SEQUENCE [LARGE SCALE GENOMIC DNA]</scope>
    <source>
        <strain evidence="1 2">LX15W</strain>
    </source>
</reference>
<dbReference type="InterPro" id="IPR029063">
    <property type="entry name" value="SAM-dependent_MTases_sf"/>
</dbReference>
<dbReference type="Proteomes" id="UP000624279">
    <property type="component" value="Unassembled WGS sequence"/>
</dbReference>
<accession>A0ABR6Y9H0</accession>
<dbReference type="EMBL" id="JACOGA010000005">
    <property type="protein sequence ID" value="MBC3873241.1"/>
    <property type="molecule type" value="Genomic_DNA"/>
</dbReference>
<proteinExistence type="predicted"/>
<sequence length="200" mass="22666">MHTQKQFSLACERNQEPILQHLQEYLADAQQVLEIGSGTGQHAVYFSRHLPHLKWQTSDRVENHPSIQAWINEEGNSRALAPLALDVANDSWPTQSYDAVFTANTCHIMHWEEVEKMFAGACHVLAQNGKFIIYGPFNYGGQFTSISNQEFDASLKRQSSHRGIRDIADVEALAAQQQFKLLADLEMPANNRLLIFKKTT</sequence>
<gene>
    <name evidence="1" type="ORF">H8K55_06560</name>
</gene>
<dbReference type="Pfam" id="PF06080">
    <property type="entry name" value="DUF938"/>
    <property type="match status" value="1"/>
</dbReference>
<dbReference type="SUPFAM" id="SSF53335">
    <property type="entry name" value="S-adenosyl-L-methionine-dependent methyltransferases"/>
    <property type="match status" value="1"/>
</dbReference>
<dbReference type="InterPro" id="IPR010342">
    <property type="entry name" value="DUF938"/>
</dbReference>
<dbReference type="Gene3D" id="3.40.50.150">
    <property type="entry name" value="Vaccinia Virus protein VP39"/>
    <property type="match status" value="1"/>
</dbReference>
<keyword evidence="2" id="KW-1185">Reference proteome</keyword>
<organism evidence="1 2">
    <name type="scientific">Undibacterium flavidum</name>
    <dbReference type="NCBI Taxonomy" id="2762297"/>
    <lineage>
        <taxon>Bacteria</taxon>
        <taxon>Pseudomonadati</taxon>
        <taxon>Pseudomonadota</taxon>
        <taxon>Betaproteobacteria</taxon>
        <taxon>Burkholderiales</taxon>
        <taxon>Oxalobacteraceae</taxon>
        <taxon>Undibacterium</taxon>
    </lineage>
</organism>
<evidence type="ECO:0000313" key="2">
    <source>
        <dbReference type="Proteomes" id="UP000624279"/>
    </source>
</evidence>
<evidence type="ECO:0000313" key="1">
    <source>
        <dbReference type="EMBL" id="MBC3873241.1"/>
    </source>
</evidence>